<dbReference type="EMBL" id="CAESAO010000042">
    <property type="protein sequence ID" value="CAB4341804.1"/>
    <property type="molecule type" value="Genomic_DNA"/>
</dbReference>
<keyword evidence="4" id="KW-0676">Redox-active center</keyword>
<evidence type="ECO:0000256" key="5">
    <source>
        <dbReference type="SAM" id="Phobius"/>
    </source>
</evidence>
<evidence type="ECO:0000256" key="3">
    <source>
        <dbReference type="ARBA" id="ARBA00023157"/>
    </source>
</evidence>
<dbReference type="CDD" id="cd02966">
    <property type="entry name" value="TlpA_like_family"/>
    <property type="match status" value="1"/>
</dbReference>
<name>A0A6J5ZGP6_9ZZZZ</name>
<dbReference type="InterPro" id="IPR017937">
    <property type="entry name" value="Thioredoxin_CS"/>
</dbReference>
<comment type="subcellular location">
    <subcellularLocation>
        <location evidence="1">Cell envelope</location>
    </subcellularLocation>
</comment>
<dbReference type="InterPro" id="IPR000866">
    <property type="entry name" value="AhpC/TSA"/>
</dbReference>
<dbReference type="Gene3D" id="3.40.30.10">
    <property type="entry name" value="Glutaredoxin"/>
    <property type="match status" value="1"/>
</dbReference>
<dbReference type="InterPro" id="IPR050553">
    <property type="entry name" value="Thioredoxin_ResA/DsbE_sf"/>
</dbReference>
<dbReference type="PANTHER" id="PTHR42852">
    <property type="entry name" value="THIOL:DISULFIDE INTERCHANGE PROTEIN DSBE"/>
    <property type="match status" value="1"/>
</dbReference>
<evidence type="ECO:0000256" key="4">
    <source>
        <dbReference type="ARBA" id="ARBA00023284"/>
    </source>
</evidence>
<dbReference type="AlphaFoldDB" id="A0A6J5ZGP6"/>
<dbReference type="InterPro" id="IPR013766">
    <property type="entry name" value="Thioredoxin_domain"/>
</dbReference>
<gene>
    <name evidence="7" type="ORF">UFOPK3522_00662</name>
</gene>
<sequence>MKRPRLIPTIVVVLTCGLIALLIYGVVNTGADNSLDGKVKAGQLPPAPGANVSLQRLDGKGSISLAQLRGKIVVVNFWASWCEPCRAEAPVLINAQKELGDRGTVLGVSYKDFADESRAFERRYGINYPTVRDDELKLAPLFGTTKLPETFVIDAKGRVVAIGRGQLDQKFLDNAIKRAEQQG</sequence>
<dbReference type="PANTHER" id="PTHR42852:SF6">
    <property type="entry name" value="THIOL:DISULFIDE INTERCHANGE PROTEIN DSBE"/>
    <property type="match status" value="1"/>
</dbReference>
<evidence type="ECO:0000256" key="2">
    <source>
        <dbReference type="ARBA" id="ARBA00022748"/>
    </source>
</evidence>
<protein>
    <submittedName>
        <fullName evidence="7">Unannotated protein</fullName>
    </submittedName>
</protein>
<proteinExistence type="predicted"/>
<dbReference type="GO" id="GO:0030313">
    <property type="term" value="C:cell envelope"/>
    <property type="evidence" value="ECO:0007669"/>
    <property type="project" value="UniProtKB-SubCell"/>
</dbReference>
<dbReference type="GO" id="GO:0016209">
    <property type="term" value="F:antioxidant activity"/>
    <property type="evidence" value="ECO:0007669"/>
    <property type="project" value="InterPro"/>
</dbReference>
<accession>A0A6J5ZGP6</accession>
<evidence type="ECO:0000259" key="6">
    <source>
        <dbReference type="PROSITE" id="PS51352"/>
    </source>
</evidence>
<keyword evidence="2" id="KW-0201">Cytochrome c-type biogenesis</keyword>
<keyword evidence="3" id="KW-1015">Disulfide bond</keyword>
<keyword evidence="5" id="KW-0472">Membrane</keyword>
<organism evidence="7">
    <name type="scientific">freshwater metagenome</name>
    <dbReference type="NCBI Taxonomy" id="449393"/>
    <lineage>
        <taxon>unclassified sequences</taxon>
        <taxon>metagenomes</taxon>
        <taxon>ecological metagenomes</taxon>
    </lineage>
</organism>
<keyword evidence="5" id="KW-1133">Transmembrane helix</keyword>
<reference evidence="7" key="1">
    <citation type="submission" date="2020-05" db="EMBL/GenBank/DDBJ databases">
        <authorList>
            <person name="Chiriac C."/>
            <person name="Salcher M."/>
            <person name="Ghai R."/>
            <person name="Kavagutti S V."/>
        </authorList>
    </citation>
    <scope>NUCLEOTIDE SEQUENCE</scope>
</reference>
<dbReference type="Pfam" id="PF00578">
    <property type="entry name" value="AhpC-TSA"/>
    <property type="match status" value="1"/>
</dbReference>
<feature type="transmembrane region" description="Helical" evidence="5">
    <location>
        <begin position="7"/>
        <end position="27"/>
    </location>
</feature>
<dbReference type="GO" id="GO:0016491">
    <property type="term" value="F:oxidoreductase activity"/>
    <property type="evidence" value="ECO:0007669"/>
    <property type="project" value="InterPro"/>
</dbReference>
<dbReference type="SUPFAM" id="SSF52833">
    <property type="entry name" value="Thioredoxin-like"/>
    <property type="match status" value="1"/>
</dbReference>
<dbReference type="InterPro" id="IPR036249">
    <property type="entry name" value="Thioredoxin-like_sf"/>
</dbReference>
<dbReference type="PROSITE" id="PS00194">
    <property type="entry name" value="THIOREDOXIN_1"/>
    <property type="match status" value="1"/>
</dbReference>
<evidence type="ECO:0000256" key="1">
    <source>
        <dbReference type="ARBA" id="ARBA00004196"/>
    </source>
</evidence>
<evidence type="ECO:0000313" key="7">
    <source>
        <dbReference type="EMBL" id="CAB4341804.1"/>
    </source>
</evidence>
<dbReference type="GO" id="GO:0017004">
    <property type="term" value="P:cytochrome complex assembly"/>
    <property type="evidence" value="ECO:0007669"/>
    <property type="project" value="UniProtKB-KW"/>
</dbReference>
<keyword evidence="5" id="KW-0812">Transmembrane</keyword>
<dbReference type="PROSITE" id="PS51352">
    <property type="entry name" value="THIOREDOXIN_2"/>
    <property type="match status" value="1"/>
</dbReference>
<feature type="domain" description="Thioredoxin" evidence="6">
    <location>
        <begin position="43"/>
        <end position="181"/>
    </location>
</feature>